<dbReference type="EMBL" id="FNNH01000046">
    <property type="protein sequence ID" value="SDW99466.1"/>
    <property type="molecule type" value="Genomic_DNA"/>
</dbReference>
<organism evidence="1 2">
    <name type="scientific">Nitrosomonas communis</name>
    <dbReference type="NCBI Taxonomy" id="44574"/>
    <lineage>
        <taxon>Bacteria</taxon>
        <taxon>Pseudomonadati</taxon>
        <taxon>Pseudomonadota</taxon>
        <taxon>Betaproteobacteria</taxon>
        <taxon>Nitrosomonadales</taxon>
        <taxon>Nitrosomonadaceae</taxon>
        <taxon>Nitrosomonas</taxon>
    </lineage>
</organism>
<evidence type="ECO:0000313" key="2">
    <source>
        <dbReference type="Proteomes" id="UP000183454"/>
    </source>
</evidence>
<protein>
    <submittedName>
        <fullName evidence="1">Uncharacterized protein</fullName>
    </submittedName>
</protein>
<proteinExistence type="predicted"/>
<accession>A0A1H2Y2V5</accession>
<evidence type="ECO:0000313" key="1">
    <source>
        <dbReference type="EMBL" id="SDW99466.1"/>
    </source>
</evidence>
<gene>
    <name evidence="1" type="ORF">SAMN05421882_10468</name>
</gene>
<dbReference type="AlphaFoldDB" id="A0A1H2Y2V5"/>
<name>A0A1H2Y2V5_9PROT</name>
<reference evidence="1 2" key="1">
    <citation type="submission" date="2016-10" db="EMBL/GenBank/DDBJ databases">
        <authorList>
            <person name="de Groot N.N."/>
        </authorList>
    </citation>
    <scope>NUCLEOTIDE SEQUENCE [LARGE SCALE GENOMIC DNA]</scope>
    <source>
        <strain evidence="1 2">Nm110</strain>
    </source>
</reference>
<dbReference type="Proteomes" id="UP000183454">
    <property type="component" value="Unassembled WGS sequence"/>
</dbReference>
<sequence length="138" mass="15639">MSYSFSRFCNIFSPLTDKAMKLNQSCKTGIVQMLTRYFRKRLRGSALAGAVNPPVRSPLPNTLGHWLRSHSVLSRLSTSIPRLNKNNIITSRLDSATHLELREMRPVMLSVTEYQQYRATGPGFSLIYARSHGRTVPN</sequence>